<dbReference type="InterPro" id="IPR000089">
    <property type="entry name" value="Biotin_lipoyl"/>
</dbReference>
<comment type="caution">
    <text evidence="2">The sequence shown here is derived from an EMBL/GenBank/DDBJ whole genome shotgun (WGS) entry which is preliminary data.</text>
</comment>
<sequence>MKMEAAITAPVAGTVTRVALAGATQVDGGDLVAVIEG</sequence>
<reference evidence="2 3" key="1">
    <citation type="submission" date="2021-04" db="EMBL/GenBank/DDBJ databases">
        <title>Whole genome sequence analysis of a thiophenic sulfur metabolizing bacteria.</title>
        <authorList>
            <person name="Akhtar N."/>
            <person name="Akram J."/>
            <person name="Aslam A."/>
        </authorList>
    </citation>
    <scope>NUCLEOTIDE SEQUENCE [LARGE SCALE GENOMIC DNA]</scope>
    <source>
        <strain evidence="2 3">3OW</strain>
    </source>
</reference>
<gene>
    <name evidence="2" type="ORF">KFZ73_24800</name>
</gene>
<dbReference type="Pfam" id="PF00364">
    <property type="entry name" value="Biotin_lipoyl"/>
    <property type="match status" value="1"/>
</dbReference>
<dbReference type="EMBL" id="JAGXOE010000183">
    <property type="protein sequence ID" value="MBS4104435.1"/>
    <property type="molecule type" value="Genomic_DNA"/>
</dbReference>
<feature type="non-terminal residue" evidence="2">
    <location>
        <position position="1"/>
    </location>
</feature>
<name>A0ABS5NJF2_TSUPA</name>
<dbReference type="Proteomes" id="UP000676853">
    <property type="component" value="Unassembled WGS sequence"/>
</dbReference>
<protein>
    <recommendedName>
        <fullName evidence="1">Lipoyl-binding domain-containing protein</fullName>
    </recommendedName>
</protein>
<dbReference type="SUPFAM" id="SSF51230">
    <property type="entry name" value="Single hybrid motif"/>
    <property type="match status" value="1"/>
</dbReference>
<evidence type="ECO:0000313" key="3">
    <source>
        <dbReference type="Proteomes" id="UP000676853"/>
    </source>
</evidence>
<dbReference type="InterPro" id="IPR011053">
    <property type="entry name" value="Single_hybrid_motif"/>
</dbReference>
<feature type="domain" description="Lipoyl-binding" evidence="1">
    <location>
        <begin position="1"/>
        <end position="35"/>
    </location>
</feature>
<evidence type="ECO:0000313" key="2">
    <source>
        <dbReference type="EMBL" id="MBS4104435.1"/>
    </source>
</evidence>
<organism evidence="2 3">
    <name type="scientific">Tsukamurella paurometabola</name>
    <name type="common">Corynebacterium paurometabolum</name>
    <dbReference type="NCBI Taxonomy" id="2061"/>
    <lineage>
        <taxon>Bacteria</taxon>
        <taxon>Bacillati</taxon>
        <taxon>Actinomycetota</taxon>
        <taxon>Actinomycetes</taxon>
        <taxon>Mycobacteriales</taxon>
        <taxon>Tsukamurellaceae</taxon>
        <taxon>Tsukamurella</taxon>
    </lineage>
</organism>
<accession>A0ABS5NJF2</accession>
<evidence type="ECO:0000259" key="1">
    <source>
        <dbReference type="Pfam" id="PF00364"/>
    </source>
</evidence>
<proteinExistence type="predicted"/>
<dbReference type="RefSeq" id="WP_212555458.1">
    <property type="nucleotide sequence ID" value="NZ_JAGXOE010000183.1"/>
</dbReference>
<dbReference type="Gene3D" id="2.40.50.100">
    <property type="match status" value="1"/>
</dbReference>
<keyword evidence="3" id="KW-1185">Reference proteome</keyword>